<comment type="caution">
    <text evidence="1">The sequence shown here is derived from an EMBL/GenBank/DDBJ whole genome shotgun (WGS) entry which is preliminary data.</text>
</comment>
<name>A0A1W9KYE3_9BURK</name>
<evidence type="ECO:0000313" key="2">
    <source>
        <dbReference type="Proteomes" id="UP000192505"/>
    </source>
</evidence>
<dbReference type="EMBL" id="MTEI01000001">
    <property type="protein sequence ID" value="OQW89757.1"/>
    <property type="molecule type" value="Genomic_DNA"/>
</dbReference>
<protein>
    <submittedName>
        <fullName evidence="1">Uncharacterized protein</fullName>
    </submittedName>
</protein>
<accession>A0A1W9KYE3</accession>
<proteinExistence type="predicted"/>
<gene>
    <name evidence="1" type="ORF">BWK72_00425</name>
</gene>
<dbReference type="AlphaFoldDB" id="A0A1W9KYE3"/>
<organism evidence="1 2">
    <name type="scientific">Rhodoferax ferrireducens</name>
    <dbReference type="NCBI Taxonomy" id="192843"/>
    <lineage>
        <taxon>Bacteria</taxon>
        <taxon>Pseudomonadati</taxon>
        <taxon>Pseudomonadota</taxon>
        <taxon>Betaproteobacteria</taxon>
        <taxon>Burkholderiales</taxon>
        <taxon>Comamonadaceae</taxon>
        <taxon>Rhodoferax</taxon>
    </lineage>
</organism>
<sequence length="75" mass="8003">MSRQSVWAPKVLALVKGGNSTAAIAQIKVAPTVKDLQDLRKLLTTGNLLKSHPNVDAATTDMMATLSAPRLHRSP</sequence>
<reference evidence="1 2" key="1">
    <citation type="submission" date="2017-01" db="EMBL/GenBank/DDBJ databases">
        <title>Novel large sulfur bacteria in the metagenomes of groundwater-fed chemosynthetic microbial mats in the Lake Huron basin.</title>
        <authorList>
            <person name="Sharrar A.M."/>
            <person name="Flood B.E."/>
            <person name="Bailey J.V."/>
            <person name="Jones D.S."/>
            <person name="Biddanda B."/>
            <person name="Ruberg S.A."/>
            <person name="Marcus D.N."/>
            <person name="Dick G.J."/>
        </authorList>
    </citation>
    <scope>NUCLEOTIDE SEQUENCE [LARGE SCALE GENOMIC DNA]</scope>
    <source>
        <strain evidence="1">A7</strain>
    </source>
</reference>
<dbReference type="Proteomes" id="UP000192505">
    <property type="component" value="Unassembled WGS sequence"/>
</dbReference>
<evidence type="ECO:0000313" key="1">
    <source>
        <dbReference type="EMBL" id="OQW89757.1"/>
    </source>
</evidence>